<evidence type="ECO:0000256" key="2">
    <source>
        <dbReference type="ARBA" id="ARBA00022664"/>
    </source>
</evidence>
<evidence type="ECO:0000256" key="9">
    <source>
        <dbReference type="ARBA" id="ARBA00067764"/>
    </source>
</evidence>
<evidence type="ECO:0000256" key="4">
    <source>
        <dbReference type="ARBA" id="ARBA00022728"/>
    </source>
</evidence>
<keyword evidence="8" id="KW-0539">Nucleus</keyword>
<dbReference type="SUPFAM" id="SSF90229">
    <property type="entry name" value="CCCH zinc finger"/>
    <property type="match status" value="1"/>
</dbReference>
<name>T1J6K3_STRMM</name>
<dbReference type="EMBL" id="JH431878">
    <property type="status" value="NOT_ANNOTATED_CDS"/>
    <property type="molecule type" value="Genomic_DNA"/>
</dbReference>
<sequence>MGKRYYCDYCERSFADHAEGRKKHLNGVQHQRLRKQHYDRFRDAANILAEELPKKPCKRFGQTGQCDFGTACRFSHLTYDDIQRLRKQVDIDRFHRSNSLSSSLTGSALLNSWLTKRAERLATTKSSTSENPASALNWTLPNHLQSVPNLPVSVMPPSVLDFSEENVSTWG</sequence>
<dbReference type="OMA" id="HNCRFSH"/>
<evidence type="ECO:0000256" key="1">
    <source>
        <dbReference type="ARBA" id="ARBA00004123"/>
    </source>
</evidence>
<reference evidence="13" key="2">
    <citation type="submission" date="2015-02" db="UniProtKB">
        <authorList>
            <consortium name="EnsemblMetazoa"/>
        </authorList>
    </citation>
    <scope>IDENTIFICATION</scope>
</reference>
<dbReference type="SUPFAM" id="SSF57667">
    <property type="entry name" value="beta-beta-alpha zinc fingers"/>
    <property type="match status" value="1"/>
</dbReference>
<keyword evidence="6 11" id="KW-0862">Zinc</keyword>
<evidence type="ECO:0000256" key="3">
    <source>
        <dbReference type="ARBA" id="ARBA00022723"/>
    </source>
</evidence>
<keyword evidence="5 11" id="KW-0863">Zinc-finger</keyword>
<dbReference type="Gene3D" id="3.30.160.60">
    <property type="entry name" value="Classic Zinc Finger"/>
    <property type="match status" value="1"/>
</dbReference>
<evidence type="ECO:0000256" key="7">
    <source>
        <dbReference type="ARBA" id="ARBA00023187"/>
    </source>
</evidence>
<dbReference type="AlphaFoldDB" id="T1J6K3"/>
<dbReference type="InterPro" id="IPR036236">
    <property type="entry name" value="Znf_C2H2_sf"/>
</dbReference>
<dbReference type="Proteomes" id="UP000014500">
    <property type="component" value="Unassembled WGS sequence"/>
</dbReference>
<dbReference type="Pfam" id="PF06220">
    <property type="entry name" value="zf-U1"/>
    <property type="match status" value="1"/>
</dbReference>
<dbReference type="HOGENOM" id="CLU_100385_1_0_1"/>
<dbReference type="STRING" id="126957.T1J6K3"/>
<dbReference type="GO" id="GO:0008380">
    <property type="term" value="P:RNA splicing"/>
    <property type="evidence" value="ECO:0007669"/>
    <property type="project" value="UniProtKB-KW"/>
</dbReference>
<keyword evidence="4" id="KW-0747">Spliceosome</keyword>
<accession>T1J6K3</accession>
<evidence type="ECO:0000256" key="6">
    <source>
        <dbReference type="ARBA" id="ARBA00022833"/>
    </source>
</evidence>
<dbReference type="eggNOG" id="KOG3454">
    <property type="taxonomic scope" value="Eukaryota"/>
</dbReference>
<keyword evidence="7" id="KW-0508">mRNA splicing</keyword>
<dbReference type="GO" id="GO:0005689">
    <property type="term" value="C:U12-type spliceosomal complex"/>
    <property type="evidence" value="ECO:0007669"/>
    <property type="project" value="TreeGrafter"/>
</dbReference>
<feature type="zinc finger region" description="C3H1-type" evidence="11">
    <location>
        <begin position="51"/>
        <end position="79"/>
    </location>
</feature>
<reference evidence="14" key="1">
    <citation type="submission" date="2011-05" db="EMBL/GenBank/DDBJ databases">
        <authorList>
            <person name="Richards S.R."/>
            <person name="Qu J."/>
            <person name="Jiang H."/>
            <person name="Jhangiani S.N."/>
            <person name="Agravi P."/>
            <person name="Goodspeed R."/>
            <person name="Gross S."/>
            <person name="Mandapat C."/>
            <person name="Jackson L."/>
            <person name="Mathew T."/>
            <person name="Pu L."/>
            <person name="Thornton R."/>
            <person name="Saada N."/>
            <person name="Wilczek-Boney K.B."/>
            <person name="Lee S."/>
            <person name="Kovar C."/>
            <person name="Wu Y."/>
            <person name="Scherer S.E."/>
            <person name="Worley K.C."/>
            <person name="Muzny D.M."/>
            <person name="Gibbs R."/>
        </authorList>
    </citation>
    <scope>NUCLEOTIDE SEQUENCE</scope>
    <source>
        <strain evidence="14">Brora</strain>
    </source>
</reference>
<evidence type="ECO:0000256" key="5">
    <source>
        <dbReference type="ARBA" id="ARBA00022771"/>
    </source>
</evidence>
<dbReference type="InterPro" id="IPR036855">
    <property type="entry name" value="Znf_CCCH_sf"/>
</dbReference>
<dbReference type="Gene3D" id="6.10.250.3220">
    <property type="match status" value="1"/>
</dbReference>
<evidence type="ECO:0000256" key="10">
    <source>
        <dbReference type="ARBA" id="ARBA00076547"/>
    </source>
</evidence>
<dbReference type="FunFam" id="3.30.160.60:FF:000741">
    <property type="entry name" value="Zinc finger matrin-type protein 5"/>
    <property type="match status" value="1"/>
</dbReference>
<dbReference type="EnsemblMetazoa" id="SMAR009275-RA">
    <property type="protein sequence ID" value="SMAR009275-PA"/>
    <property type="gene ID" value="SMAR009275"/>
</dbReference>
<dbReference type="PhylomeDB" id="T1J6K3"/>
<keyword evidence="14" id="KW-1185">Reference proteome</keyword>
<evidence type="ECO:0000313" key="13">
    <source>
        <dbReference type="EnsemblMetazoa" id="SMAR009275-PA"/>
    </source>
</evidence>
<organism evidence="13 14">
    <name type="scientific">Strigamia maritima</name>
    <name type="common">European centipede</name>
    <name type="synonym">Geophilus maritimus</name>
    <dbReference type="NCBI Taxonomy" id="126957"/>
    <lineage>
        <taxon>Eukaryota</taxon>
        <taxon>Metazoa</taxon>
        <taxon>Ecdysozoa</taxon>
        <taxon>Arthropoda</taxon>
        <taxon>Myriapoda</taxon>
        <taxon>Chilopoda</taxon>
        <taxon>Pleurostigmophora</taxon>
        <taxon>Geophilomorpha</taxon>
        <taxon>Linotaeniidae</taxon>
        <taxon>Strigamia</taxon>
    </lineage>
</organism>
<dbReference type="PANTHER" id="PTHR16465">
    <property type="entry name" value="NUCLEASE-RELATED"/>
    <property type="match status" value="1"/>
</dbReference>
<keyword evidence="3 11" id="KW-0479">Metal-binding</keyword>
<dbReference type="Pfam" id="PF00642">
    <property type="entry name" value="zf-CCCH"/>
    <property type="match status" value="1"/>
</dbReference>
<evidence type="ECO:0000256" key="8">
    <source>
        <dbReference type="ARBA" id="ARBA00023242"/>
    </source>
</evidence>
<evidence type="ECO:0000256" key="11">
    <source>
        <dbReference type="PROSITE-ProRule" id="PRU00723"/>
    </source>
</evidence>
<dbReference type="GO" id="GO:0006397">
    <property type="term" value="P:mRNA processing"/>
    <property type="evidence" value="ECO:0007669"/>
    <property type="project" value="UniProtKB-KW"/>
</dbReference>
<evidence type="ECO:0000259" key="12">
    <source>
        <dbReference type="PROSITE" id="PS50103"/>
    </source>
</evidence>
<evidence type="ECO:0000313" key="14">
    <source>
        <dbReference type="Proteomes" id="UP000014500"/>
    </source>
</evidence>
<feature type="domain" description="C3H1-type" evidence="12">
    <location>
        <begin position="51"/>
        <end position="79"/>
    </location>
</feature>
<comment type="subcellular location">
    <subcellularLocation>
        <location evidence="1">Nucleus</location>
    </subcellularLocation>
</comment>
<dbReference type="SMART" id="SM00356">
    <property type="entry name" value="ZnF_C3H1"/>
    <property type="match status" value="1"/>
</dbReference>
<protein>
    <recommendedName>
        <fullName evidence="9">Zinc finger matrin-type protein 5</fullName>
    </recommendedName>
    <alternativeName>
        <fullName evidence="10">U11/U12 small nuclear ribonucleoprotein 20 kDa protein</fullName>
    </alternativeName>
</protein>
<dbReference type="GO" id="GO:0008270">
    <property type="term" value="F:zinc ion binding"/>
    <property type="evidence" value="ECO:0007669"/>
    <property type="project" value="UniProtKB-KW"/>
</dbReference>
<dbReference type="InterPro" id="IPR000571">
    <property type="entry name" value="Znf_CCCH"/>
</dbReference>
<dbReference type="PANTHER" id="PTHR16465:SF0">
    <property type="entry name" value="ZINC FINGER MATRIN-TYPE PROTEIN 5"/>
    <property type="match status" value="1"/>
</dbReference>
<keyword evidence="2" id="KW-0507">mRNA processing</keyword>
<dbReference type="PROSITE" id="PS50103">
    <property type="entry name" value="ZF_C3H1"/>
    <property type="match status" value="1"/>
</dbReference>
<proteinExistence type="predicted"/>
<dbReference type="InterPro" id="IPR013085">
    <property type="entry name" value="U1-CZ_Znf_C2H2"/>
</dbReference>